<dbReference type="SUPFAM" id="SSF111369">
    <property type="entry name" value="HlyD-like secretion proteins"/>
    <property type="match status" value="1"/>
</dbReference>
<evidence type="ECO:0000256" key="2">
    <source>
        <dbReference type="SAM" id="Coils"/>
    </source>
</evidence>
<sequence>MIDAARSELPTGGRRRRRLLLPLLVAGALAAAGGAAWKTMDSRDAVPPAAASLPPPVRAVELSPVELTRMVPRRLTELVRLSGSVKPMEQSTVKSEVAARLVEVPVREGQAVGKGQVLARFDTVELQAKLDEKLSNLEGAKAQLVLAEKTRAKNLALRQKDIVSETNMDQAQSTFRFQQATVSALEAQVDLARKALRDAVVASPIDGMVAERAVNPGETLAVNAKMFSVVDLSRVEVEATVPADDVARLKPGQTVRLRVEGFGEREFVGRIARINPMARPGTRAIPVYIVLDNADGALRGGMFAAGDAVVDEVEGAFALPPAAVRRDQDGDFVLVVSGDRVERRKVEVLGAWARGDLVQVRGLADGDLAVTAPLPGLTAGRTVRVVGS</sequence>
<feature type="domain" description="CusB-like beta-barrel" evidence="3">
    <location>
        <begin position="237"/>
        <end position="305"/>
    </location>
</feature>
<comment type="similarity">
    <text evidence="1">Belongs to the membrane fusion protein (MFP) (TC 8.A.1) family.</text>
</comment>
<dbReference type="Proteomes" id="UP001227317">
    <property type="component" value="Unassembled WGS sequence"/>
</dbReference>
<dbReference type="RefSeq" id="WP_306706191.1">
    <property type="nucleotide sequence ID" value="NZ_JAUJFI010000045.1"/>
</dbReference>
<accession>A0ABU0WGV6</accession>
<protein>
    <submittedName>
        <fullName evidence="5">Efflux RND transporter periplasmic adaptor subunit</fullName>
    </submittedName>
</protein>
<dbReference type="InterPro" id="IPR058647">
    <property type="entry name" value="BSH_CzcB-like"/>
</dbReference>
<gene>
    <name evidence="5" type="ORF">QSG27_11545</name>
</gene>
<proteinExistence type="inferred from homology"/>
<dbReference type="InterPro" id="IPR058792">
    <property type="entry name" value="Beta-barrel_RND_2"/>
</dbReference>
<feature type="domain" description="CzcB-like barrel-sandwich hybrid" evidence="4">
    <location>
        <begin position="92"/>
        <end position="231"/>
    </location>
</feature>
<dbReference type="Pfam" id="PF25954">
    <property type="entry name" value="Beta-barrel_RND_2"/>
    <property type="match status" value="1"/>
</dbReference>
<organism evidence="5 6">
    <name type="scientific">Azospirillum isscasi</name>
    <dbReference type="NCBI Taxonomy" id="3053926"/>
    <lineage>
        <taxon>Bacteria</taxon>
        <taxon>Pseudomonadati</taxon>
        <taxon>Pseudomonadota</taxon>
        <taxon>Alphaproteobacteria</taxon>
        <taxon>Rhodospirillales</taxon>
        <taxon>Azospirillaceae</taxon>
        <taxon>Azospirillum</taxon>
    </lineage>
</organism>
<comment type="caution">
    <text evidence="5">The sequence shown here is derived from an EMBL/GenBank/DDBJ whole genome shotgun (WGS) entry which is preliminary data.</text>
</comment>
<reference evidence="5 6" key="1">
    <citation type="submission" date="2023-06" db="EMBL/GenBank/DDBJ databases">
        <title>Azospirillum isscasensis sp.nov, a bacterium isolated from rhizosphere soil of rice.</title>
        <authorList>
            <person name="Wang H."/>
        </authorList>
    </citation>
    <scope>NUCLEOTIDE SEQUENCE [LARGE SCALE GENOMIC DNA]</scope>
    <source>
        <strain evidence="5 6">C340-1</strain>
    </source>
</reference>
<evidence type="ECO:0000259" key="4">
    <source>
        <dbReference type="Pfam" id="PF25973"/>
    </source>
</evidence>
<dbReference type="PANTHER" id="PTHR30469">
    <property type="entry name" value="MULTIDRUG RESISTANCE PROTEIN MDTA"/>
    <property type="match status" value="1"/>
</dbReference>
<dbReference type="Gene3D" id="1.10.287.470">
    <property type="entry name" value="Helix hairpin bin"/>
    <property type="match status" value="1"/>
</dbReference>
<evidence type="ECO:0000313" key="5">
    <source>
        <dbReference type="EMBL" id="MDQ2103322.1"/>
    </source>
</evidence>
<dbReference type="Gene3D" id="2.40.30.170">
    <property type="match status" value="1"/>
</dbReference>
<evidence type="ECO:0000259" key="3">
    <source>
        <dbReference type="Pfam" id="PF25954"/>
    </source>
</evidence>
<keyword evidence="2" id="KW-0175">Coiled coil</keyword>
<evidence type="ECO:0000256" key="1">
    <source>
        <dbReference type="ARBA" id="ARBA00009477"/>
    </source>
</evidence>
<dbReference type="Pfam" id="PF25973">
    <property type="entry name" value="BSH_CzcB"/>
    <property type="match status" value="1"/>
</dbReference>
<dbReference type="InterPro" id="IPR006143">
    <property type="entry name" value="RND_pump_MFP"/>
</dbReference>
<name>A0ABU0WGV6_9PROT</name>
<dbReference type="Gene3D" id="2.40.50.100">
    <property type="match status" value="1"/>
</dbReference>
<keyword evidence="6" id="KW-1185">Reference proteome</keyword>
<dbReference type="NCBIfam" id="TIGR01730">
    <property type="entry name" value="RND_mfp"/>
    <property type="match status" value="1"/>
</dbReference>
<dbReference type="Gene3D" id="2.40.420.20">
    <property type="match status" value="1"/>
</dbReference>
<feature type="coiled-coil region" evidence="2">
    <location>
        <begin position="123"/>
        <end position="150"/>
    </location>
</feature>
<dbReference type="EMBL" id="JAUJFI010000045">
    <property type="protein sequence ID" value="MDQ2103322.1"/>
    <property type="molecule type" value="Genomic_DNA"/>
</dbReference>
<evidence type="ECO:0000313" key="6">
    <source>
        <dbReference type="Proteomes" id="UP001227317"/>
    </source>
</evidence>